<evidence type="ECO:0000256" key="1">
    <source>
        <dbReference type="SAM" id="MobiDB-lite"/>
    </source>
</evidence>
<comment type="caution">
    <text evidence="2">The sequence shown here is derived from an EMBL/GenBank/DDBJ whole genome shotgun (WGS) entry which is preliminary data.</text>
</comment>
<organism evidence="2 3">
    <name type="scientific">Acidihalobacter prosperus</name>
    <dbReference type="NCBI Taxonomy" id="160660"/>
    <lineage>
        <taxon>Bacteria</taxon>
        <taxon>Pseudomonadati</taxon>
        <taxon>Pseudomonadota</taxon>
        <taxon>Gammaproteobacteria</taxon>
        <taxon>Chromatiales</taxon>
        <taxon>Ectothiorhodospiraceae</taxon>
        <taxon>Acidihalobacter</taxon>
    </lineage>
</organism>
<dbReference type="Proteomes" id="UP000029273">
    <property type="component" value="Unassembled WGS sequence"/>
</dbReference>
<dbReference type="EMBL" id="JQSG02000003">
    <property type="protein sequence ID" value="OBS09239.1"/>
    <property type="molecule type" value="Genomic_DNA"/>
</dbReference>
<keyword evidence="3" id="KW-1185">Reference proteome</keyword>
<accession>A0A1A6C3V6</accession>
<feature type="region of interest" description="Disordered" evidence="1">
    <location>
        <begin position="1"/>
        <end position="39"/>
    </location>
</feature>
<gene>
    <name evidence="2" type="ORF">Thpro_021567</name>
</gene>
<sequence length="39" mass="4459">MARRTRHAELPSKCGHGMRFLRADHRSATDHEGRDQLAS</sequence>
<evidence type="ECO:0000313" key="2">
    <source>
        <dbReference type="EMBL" id="OBS09239.1"/>
    </source>
</evidence>
<protein>
    <submittedName>
        <fullName evidence="2">Uncharacterized protein</fullName>
    </submittedName>
</protein>
<dbReference type="AlphaFoldDB" id="A0A1A6C3V6"/>
<reference evidence="2 3" key="1">
    <citation type="journal article" date="2014" name="Genome Announc.">
        <title>Draft Genome Sequence of the Iron-Oxidizing, Acidophilic, and Halotolerant 'Thiobacillus prosperus' Type Strain DSM 5130.</title>
        <authorList>
            <person name="Ossandon F.J."/>
            <person name="Cardenas J.P."/>
            <person name="Corbett M."/>
            <person name="Quatrini R."/>
            <person name="Holmes D.S."/>
            <person name="Watkin E."/>
        </authorList>
    </citation>
    <scope>NUCLEOTIDE SEQUENCE [LARGE SCALE GENOMIC DNA]</scope>
    <source>
        <strain evidence="2 3">DSM 5130</strain>
    </source>
</reference>
<feature type="compositionally biased region" description="Basic and acidic residues" evidence="1">
    <location>
        <begin position="21"/>
        <end position="39"/>
    </location>
</feature>
<evidence type="ECO:0000313" key="3">
    <source>
        <dbReference type="Proteomes" id="UP000029273"/>
    </source>
</evidence>
<proteinExistence type="predicted"/>
<name>A0A1A6C3V6_9GAMM</name>